<name>A0A1S3YW71_TOBAC</name>
<dbReference type="Gene3D" id="3.40.50.300">
    <property type="entry name" value="P-loop containing nucleotide triphosphate hydrolases"/>
    <property type="match status" value="1"/>
</dbReference>
<dbReference type="PaxDb" id="4097-A0A1S3YW71"/>
<dbReference type="Gene3D" id="1.10.8.430">
    <property type="entry name" value="Helical domain of apoptotic protease-activating factors"/>
    <property type="match status" value="1"/>
</dbReference>
<evidence type="ECO:0000256" key="3">
    <source>
        <dbReference type="ARBA" id="ARBA00022490"/>
    </source>
</evidence>
<protein>
    <submittedName>
        <fullName evidence="13">Late blight resistance protein homolog R1A-10 isoform X1</fullName>
    </submittedName>
    <submittedName>
        <fullName evidence="13">Late blight resistance protein homolog R1B-16</fullName>
    </submittedName>
</protein>
<dbReference type="InterPro" id="IPR058922">
    <property type="entry name" value="WHD_DRP"/>
</dbReference>
<reference evidence="12" key="1">
    <citation type="journal article" date="2014" name="Nat. Commun.">
        <title>The tobacco genome sequence and its comparison with those of tomato and potato.</title>
        <authorList>
            <person name="Sierro N."/>
            <person name="Battey J.N."/>
            <person name="Ouadi S."/>
            <person name="Bakaher N."/>
            <person name="Bovet L."/>
            <person name="Willig A."/>
            <person name="Goepfert S."/>
            <person name="Peitsch M.C."/>
            <person name="Ivanov N.V."/>
        </authorList>
    </citation>
    <scope>NUCLEOTIDE SEQUENCE [LARGE SCALE GENOMIC DNA]</scope>
</reference>
<evidence type="ECO:0000256" key="8">
    <source>
        <dbReference type="ARBA" id="ARBA00022840"/>
    </source>
</evidence>
<dbReference type="InterPro" id="IPR036388">
    <property type="entry name" value="WH-like_DNA-bd_sf"/>
</dbReference>
<sequence length="578" mass="66935">MAYAATYSLMHTLEQLLQCKSLLIYRSCIQQHLESAFQSLSSLQVFLEYTSKEIKDIETLKTIEKRIRDIVYKAEERVDSALRRIIILVDQQKRERACKSFNEELQKVEKEVDSLRKELMEIEFIKHGTKSAEASTSTSSKRYATEQHTVVGMKDDFNTILDRLTAQTDQLTVIPVVGMGGIGKTTLARKVYDDSTIRYRFDKHAWVTISQVYNERQILLELVSSISQDKTDESNQKMSNDQLAEIVYRGVIGRRFLIVIDDLWSTEALDQIQRIFPNENNRSRILLTTRLSYVADYASPDFPHHNMSFLSFDESWILFTERLLREDICPPHLDEIGKHIIQQCRGLPLSIVVVAGLLGKIDPTRDNWKKVEENLNSFFGTVSERCQSILSLSYSYLPQYLKACFLYVGGFPEDMEIGVSKLIKLWIAELFVRARSNKKLEMVAEEYLEELIDRSLILAGTRRANGKMKTCKIHDLLRQLCIREAQIENFVHVLSDSDHISSESIKYQRRAMLSLGNHWNHLYVPRHWSGLTSTTSSLVFTGYSFQVYLMPQFVSQFKLLKVLDVSSINYSFSWEEQE</sequence>
<accession>A0A1S3YW71</accession>
<reference evidence="13" key="2">
    <citation type="submission" date="2025-08" db="UniProtKB">
        <authorList>
            <consortium name="RefSeq"/>
        </authorList>
    </citation>
    <scope>IDENTIFICATION</scope>
    <source>
        <tissue evidence="13">Leaf</tissue>
    </source>
</reference>
<organism evidence="12 13">
    <name type="scientific">Nicotiana tabacum</name>
    <name type="common">Common tobacco</name>
    <dbReference type="NCBI Taxonomy" id="4097"/>
    <lineage>
        <taxon>Eukaryota</taxon>
        <taxon>Viridiplantae</taxon>
        <taxon>Streptophyta</taxon>
        <taxon>Embryophyta</taxon>
        <taxon>Tracheophyta</taxon>
        <taxon>Spermatophyta</taxon>
        <taxon>Magnoliopsida</taxon>
        <taxon>eudicotyledons</taxon>
        <taxon>Gunneridae</taxon>
        <taxon>Pentapetalae</taxon>
        <taxon>asterids</taxon>
        <taxon>lamiids</taxon>
        <taxon>Solanales</taxon>
        <taxon>Solanaceae</taxon>
        <taxon>Nicotianoideae</taxon>
        <taxon>Nicotianeae</taxon>
        <taxon>Nicotiana</taxon>
    </lineage>
</organism>
<dbReference type="CDD" id="cd14798">
    <property type="entry name" value="RX-CC_like"/>
    <property type="match status" value="1"/>
</dbReference>
<keyword evidence="6" id="KW-0547">Nucleotide-binding</keyword>
<dbReference type="FunFam" id="3.40.50.300:FF:001091">
    <property type="entry name" value="Probable disease resistance protein At1g61300"/>
    <property type="match status" value="1"/>
</dbReference>
<dbReference type="InterPro" id="IPR027417">
    <property type="entry name" value="P-loop_NTPase"/>
</dbReference>
<comment type="similarity">
    <text evidence="2">Belongs to the disease resistance NB-LRR family.</text>
</comment>
<dbReference type="Gene3D" id="1.10.10.10">
    <property type="entry name" value="Winged helix-like DNA-binding domain superfamily/Winged helix DNA-binding domain"/>
    <property type="match status" value="1"/>
</dbReference>
<dbReference type="RefSeq" id="XP_016456202.1">
    <property type="nucleotide sequence ID" value="XM_016600716.1"/>
</dbReference>
<evidence type="ECO:0000256" key="1">
    <source>
        <dbReference type="ARBA" id="ARBA00004496"/>
    </source>
</evidence>
<feature type="coiled-coil region" evidence="9">
    <location>
        <begin position="91"/>
        <end position="125"/>
    </location>
</feature>
<feature type="domain" description="Disease resistance protein winged helix" evidence="11">
    <location>
        <begin position="411"/>
        <end position="480"/>
    </location>
</feature>
<dbReference type="GO" id="GO:0043531">
    <property type="term" value="F:ADP binding"/>
    <property type="evidence" value="ECO:0007669"/>
    <property type="project" value="InterPro"/>
</dbReference>
<evidence type="ECO:0000256" key="4">
    <source>
        <dbReference type="ARBA" id="ARBA00022614"/>
    </source>
</evidence>
<dbReference type="FunFam" id="1.10.10.10:FF:000322">
    <property type="entry name" value="Probable disease resistance protein At1g63360"/>
    <property type="match status" value="1"/>
</dbReference>
<evidence type="ECO:0000313" key="13">
    <source>
        <dbReference type="RefSeq" id="XP_016456202.1"/>
    </source>
</evidence>
<dbReference type="RefSeq" id="XP_016456202.1">
    <property type="nucleotide sequence ID" value="XM_016600716.2"/>
</dbReference>
<dbReference type="PRINTS" id="PR00364">
    <property type="entry name" value="DISEASERSIST"/>
</dbReference>
<dbReference type="InterPro" id="IPR038005">
    <property type="entry name" value="RX-like_CC"/>
</dbReference>
<evidence type="ECO:0000259" key="10">
    <source>
        <dbReference type="Pfam" id="PF00931"/>
    </source>
</evidence>
<dbReference type="GeneID" id="142161638"/>
<evidence type="ECO:0000313" key="12">
    <source>
        <dbReference type="Proteomes" id="UP000790787"/>
    </source>
</evidence>
<comment type="subcellular location">
    <subcellularLocation>
        <location evidence="1">Cytoplasm</location>
    </subcellularLocation>
</comment>
<evidence type="ECO:0000256" key="6">
    <source>
        <dbReference type="ARBA" id="ARBA00022741"/>
    </source>
</evidence>
<dbReference type="Pfam" id="PF00931">
    <property type="entry name" value="NB-ARC"/>
    <property type="match status" value="1"/>
</dbReference>
<dbReference type="SUPFAM" id="SSF52540">
    <property type="entry name" value="P-loop containing nucleoside triphosphate hydrolases"/>
    <property type="match status" value="1"/>
</dbReference>
<dbReference type="Pfam" id="PF23559">
    <property type="entry name" value="WHD_DRP"/>
    <property type="match status" value="1"/>
</dbReference>
<proteinExistence type="inferred from homology"/>
<dbReference type="GO" id="GO:0005737">
    <property type="term" value="C:cytoplasm"/>
    <property type="evidence" value="ECO:0007669"/>
    <property type="project" value="UniProtKB-SubCell"/>
</dbReference>
<dbReference type="InterPro" id="IPR044974">
    <property type="entry name" value="Disease_R_plants"/>
</dbReference>
<dbReference type="PANTHER" id="PTHR23155">
    <property type="entry name" value="DISEASE RESISTANCE PROTEIN RP"/>
    <property type="match status" value="1"/>
</dbReference>
<dbReference type="PANTHER" id="PTHR23155:SF1152">
    <property type="entry name" value="AAA+ ATPASE DOMAIN-CONTAINING PROTEIN"/>
    <property type="match status" value="1"/>
</dbReference>
<keyword evidence="12" id="KW-1185">Reference proteome</keyword>
<dbReference type="InterPro" id="IPR002182">
    <property type="entry name" value="NB-ARC"/>
</dbReference>
<evidence type="ECO:0000256" key="7">
    <source>
        <dbReference type="ARBA" id="ARBA00022821"/>
    </source>
</evidence>
<keyword evidence="8" id="KW-0067">ATP-binding</keyword>
<evidence type="ECO:0000259" key="11">
    <source>
        <dbReference type="Pfam" id="PF23559"/>
    </source>
</evidence>
<evidence type="ECO:0000256" key="9">
    <source>
        <dbReference type="SAM" id="Coils"/>
    </source>
</evidence>
<dbReference type="Proteomes" id="UP000790787">
    <property type="component" value="Chromosome 24"/>
</dbReference>
<keyword evidence="7" id="KW-0611">Plant defense</keyword>
<dbReference type="OrthoDB" id="3027644at2759"/>
<keyword evidence="5" id="KW-0677">Repeat</keyword>
<dbReference type="Gene3D" id="1.20.5.4130">
    <property type="match status" value="1"/>
</dbReference>
<dbReference type="GO" id="GO:0051607">
    <property type="term" value="P:defense response to virus"/>
    <property type="evidence" value="ECO:0007669"/>
    <property type="project" value="UniProtKB-ARBA"/>
</dbReference>
<evidence type="ECO:0000256" key="5">
    <source>
        <dbReference type="ARBA" id="ARBA00022737"/>
    </source>
</evidence>
<feature type="domain" description="NB-ARC" evidence="10">
    <location>
        <begin position="154"/>
        <end position="323"/>
    </location>
</feature>
<keyword evidence="9" id="KW-0175">Coiled coil</keyword>
<dbReference type="KEGG" id="nta:107780186"/>
<gene>
    <name evidence="13" type="primary">LOC107780186</name>
    <name evidence="13" type="synonym">LOC142161638</name>
</gene>
<keyword evidence="4" id="KW-0433">Leucine-rich repeat</keyword>
<keyword evidence="3" id="KW-0963">Cytoplasm</keyword>
<dbReference type="AlphaFoldDB" id="A0A1S3YW71"/>
<dbReference type="InterPro" id="IPR042197">
    <property type="entry name" value="Apaf_helical"/>
</dbReference>
<dbReference type="SMR" id="A0A1S3YW71"/>
<dbReference type="GO" id="GO:0005524">
    <property type="term" value="F:ATP binding"/>
    <property type="evidence" value="ECO:0007669"/>
    <property type="project" value="UniProtKB-KW"/>
</dbReference>
<evidence type="ECO:0000256" key="2">
    <source>
        <dbReference type="ARBA" id="ARBA00008894"/>
    </source>
</evidence>